<dbReference type="SUPFAM" id="SSF55961">
    <property type="entry name" value="Bet v1-like"/>
    <property type="match status" value="1"/>
</dbReference>
<name>A0ABD5E2L7_9ACTN</name>
<evidence type="ECO:0000313" key="1">
    <source>
        <dbReference type="EMBL" id="MDT0415027.1"/>
    </source>
</evidence>
<dbReference type="Pfam" id="PF10604">
    <property type="entry name" value="Polyketide_cyc2"/>
    <property type="match status" value="1"/>
</dbReference>
<proteinExistence type="predicted"/>
<evidence type="ECO:0000313" key="2">
    <source>
        <dbReference type="Proteomes" id="UP001183607"/>
    </source>
</evidence>
<dbReference type="EMBL" id="JAVRER010000006">
    <property type="protein sequence ID" value="MDT0415027.1"/>
    <property type="molecule type" value="Genomic_DNA"/>
</dbReference>
<dbReference type="InterPro" id="IPR019587">
    <property type="entry name" value="Polyketide_cyclase/dehydratase"/>
</dbReference>
<organism evidence="1 2">
    <name type="scientific">Streptomyces evansiae</name>
    <dbReference type="NCBI Taxonomy" id="3075535"/>
    <lineage>
        <taxon>Bacteria</taxon>
        <taxon>Bacillati</taxon>
        <taxon>Actinomycetota</taxon>
        <taxon>Actinomycetes</taxon>
        <taxon>Kitasatosporales</taxon>
        <taxon>Streptomycetaceae</taxon>
        <taxon>Streptomyces</taxon>
    </lineage>
</organism>
<dbReference type="Gene3D" id="3.30.530.20">
    <property type="match status" value="1"/>
</dbReference>
<protein>
    <submittedName>
        <fullName evidence="1">SRPBCC family protein</fullName>
    </submittedName>
</protein>
<dbReference type="InterPro" id="IPR023393">
    <property type="entry name" value="START-like_dom_sf"/>
</dbReference>
<sequence>MALFVIERGSTLPAARAWDLLTDWRRHGRVAPLTAVRVRSGPPGGGLGTVFVARTSIGRLGFDDPMEVTEWRPPGTDTPGACRLDKRGRVFTGWALVEVLPLATGCRVRWTEDLGLRGLPRAADPVTRRVAAAVFGRAVDRLLVADGE</sequence>
<dbReference type="Proteomes" id="UP001183607">
    <property type="component" value="Unassembled WGS sequence"/>
</dbReference>
<dbReference type="AlphaFoldDB" id="A0ABD5E2L7"/>
<reference evidence="2" key="1">
    <citation type="submission" date="2023-07" db="EMBL/GenBank/DDBJ databases">
        <title>30 novel species of actinomycetes from the DSMZ collection.</title>
        <authorList>
            <person name="Nouioui I."/>
        </authorList>
    </citation>
    <scope>NUCLEOTIDE SEQUENCE [LARGE SCALE GENOMIC DNA]</scope>
    <source>
        <strain evidence="2">DSM 41982</strain>
    </source>
</reference>
<accession>A0ABD5E2L7</accession>
<gene>
    <name evidence="1" type="ORF">RM574_05940</name>
</gene>
<comment type="caution">
    <text evidence="1">The sequence shown here is derived from an EMBL/GenBank/DDBJ whole genome shotgun (WGS) entry which is preliminary data.</text>
</comment>
<dbReference type="RefSeq" id="WP_093853823.1">
    <property type="nucleotide sequence ID" value="NZ_JAVRER010000006.1"/>
</dbReference>